<dbReference type="GO" id="GO:0046872">
    <property type="term" value="F:metal ion binding"/>
    <property type="evidence" value="ECO:0007669"/>
    <property type="project" value="UniProtKB-KW"/>
</dbReference>
<dbReference type="CDD" id="cd08916">
    <property type="entry name" value="TrHb3_P"/>
    <property type="match status" value="1"/>
</dbReference>
<dbReference type="Proteomes" id="UP000611500">
    <property type="component" value="Unassembled WGS sequence"/>
</dbReference>
<reference evidence="5" key="2">
    <citation type="submission" date="2020-09" db="EMBL/GenBank/DDBJ databases">
        <authorList>
            <person name="Sun Q."/>
            <person name="Zhou Y."/>
        </authorList>
    </citation>
    <scope>NUCLEOTIDE SEQUENCE</scope>
    <source>
        <strain evidence="5">CGMCC 1.7081</strain>
    </source>
</reference>
<evidence type="ECO:0000313" key="6">
    <source>
        <dbReference type="Proteomes" id="UP000611500"/>
    </source>
</evidence>
<reference evidence="5" key="1">
    <citation type="journal article" date="2014" name="Int. J. Syst. Evol. Microbiol.">
        <title>Complete genome sequence of Corynebacterium casei LMG S-19264T (=DSM 44701T), isolated from a smear-ripened cheese.</title>
        <authorList>
            <consortium name="US DOE Joint Genome Institute (JGI-PGF)"/>
            <person name="Walter F."/>
            <person name="Albersmeier A."/>
            <person name="Kalinowski J."/>
            <person name="Ruckert C."/>
        </authorList>
    </citation>
    <scope>NUCLEOTIDE SEQUENCE</scope>
    <source>
        <strain evidence="5">CGMCC 1.7081</strain>
    </source>
</reference>
<keyword evidence="3" id="KW-0479">Metal-binding</keyword>
<dbReference type="Gene3D" id="1.10.490.10">
    <property type="entry name" value="Globins"/>
    <property type="match status" value="1"/>
</dbReference>
<evidence type="ECO:0000313" key="5">
    <source>
        <dbReference type="EMBL" id="GHG85797.1"/>
    </source>
</evidence>
<protein>
    <recommendedName>
        <fullName evidence="7">Hemoglobin</fullName>
    </recommendedName>
</protein>
<dbReference type="GO" id="GO:0019825">
    <property type="term" value="F:oxygen binding"/>
    <property type="evidence" value="ECO:0007669"/>
    <property type="project" value="InterPro"/>
</dbReference>
<name>A0A8J3MBL5_9RHOB</name>
<dbReference type="InterPro" id="IPR009050">
    <property type="entry name" value="Globin-like_sf"/>
</dbReference>
<evidence type="ECO:0000256" key="4">
    <source>
        <dbReference type="ARBA" id="ARBA00023004"/>
    </source>
</evidence>
<gene>
    <name evidence="5" type="ORF">GCM10010961_13130</name>
</gene>
<evidence type="ECO:0000256" key="1">
    <source>
        <dbReference type="ARBA" id="ARBA00022448"/>
    </source>
</evidence>
<comment type="caution">
    <text evidence="5">The sequence shown here is derived from an EMBL/GenBank/DDBJ whole genome shotgun (WGS) entry which is preliminary data.</text>
</comment>
<dbReference type="Pfam" id="PF01152">
    <property type="entry name" value="Bac_globin"/>
    <property type="match status" value="1"/>
</dbReference>
<dbReference type="EMBL" id="BNAP01000003">
    <property type="protein sequence ID" value="GHG85797.1"/>
    <property type="molecule type" value="Genomic_DNA"/>
</dbReference>
<sequence>MTSRPGEESRPTPAQAIAEGLDAQMVRRVVHRFYDQARQDSVIGPIFRKYVADDDWPAHLAKIEAFWGASLLGTKAYSGRPMPKHLAMPELDDSHFMRWLALFRNTVTEICPPLTARLFIDRSERIAEAFRINISMHRGEELVFLPPLKREPYPRAGG</sequence>
<dbReference type="RefSeq" id="WP_035366097.1">
    <property type="nucleotide sequence ID" value="NZ_BNAP01000003.1"/>
</dbReference>
<keyword evidence="1" id="KW-0813">Transport</keyword>
<keyword evidence="2" id="KW-0349">Heme</keyword>
<dbReference type="InterPro" id="IPR012292">
    <property type="entry name" value="Globin/Proto"/>
</dbReference>
<dbReference type="GO" id="GO:0020037">
    <property type="term" value="F:heme binding"/>
    <property type="evidence" value="ECO:0007669"/>
    <property type="project" value="InterPro"/>
</dbReference>
<evidence type="ECO:0000256" key="3">
    <source>
        <dbReference type="ARBA" id="ARBA00022723"/>
    </source>
</evidence>
<evidence type="ECO:0000256" key="2">
    <source>
        <dbReference type="ARBA" id="ARBA00022617"/>
    </source>
</evidence>
<organism evidence="5 6">
    <name type="scientific">Pseudodonghicola xiamenensis</name>
    <dbReference type="NCBI Taxonomy" id="337702"/>
    <lineage>
        <taxon>Bacteria</taxon>
        <taxon>Pseudomonadati</taxon>
        <taxon>Pseudomonadota</taxon>
        <taxon>Alphaproteobacteria</taxon>
        <taxon>Rhodobacterales</taxon>
        <taxon>Paracoccaceae</taxon>
        <taxon>Pseudodonghicola</taxon>
    </lineage>
</organism>
<dbReference type="AlphaFoldDB" id="A0A8J3MBL5"/>
<dbReference type="InterPro" id="IPR001486">
    <property type="entry name" value="Hemoglobin_trunc"/>
</dbReference>
<proteinExistence type="predicted"/>
<keyword evidence="4" id="KW-0408">Iron</keyword>
<accession>A0A8J3MBL5</accession>
<evidence type="ECO:0008006" key="7">
    <source>
        <dbReference type="Google" id="ProtNLM"/>
    </source>
</evidence>
<keyword evidence="6" id="KW-1185">Reference proteome</keyword>
<dbReference type="SUPFAM" id="SSF46458">
    <property type="entry name" value="Globin-like"/>
    <property type="match status" value="1"/>
</dbReference>